<sequence length="283" mass="29177">MTTITPTEPRTASGSPASSLSFGGILRSEWIKLRTLRSTVWSYLFVVVIMLGLALMLSLTIANGGFNAPDAPGGSAADQAGLFVQSSTFGVFLAQLVVAVLGVLVITGEYSTGMARSTFTAVPKRLPALAAKAAVLFVVTYLISLVAGIGAYFVSAAVYAGHDVSASLTDPDVFMPILGASLYLALLAVFALGVGTMVRSSAGGIGIVLALILVVPTVLQLIPAEWAQDIHPYLLSTAGTNMFAPTEVTGTETLTAWQDLLVVLGWVGASVAGAATLLVKRDA</sequence>
<reference evidence="3" key="1">
    <citation type="journal article" date="2019" name="Int. J. Syst. Evol. Microbiol.">
        <title>The Global Catalogue of Microorganisms (GCM) 10K type strain sequencing project: providing services to taxonomists for standard genome sequencing and annotation.</title>
        <authorList>
            <consortium name="The Broad Institute Genomics Platform"/>
            <consortium name="The Broad Institute Genome Sequencing Center for Infectious Disease"/>
            <person name="Wu L."/>
            <person name="Ma J."/>
        </authorList>
    </citation>
    <scope>NUCLEOTIDE SEQUENCE [LARGE SCALE GENOMIC DNA]</scope>
    <source>
        <strain evidence="3">JCM 14319</strain>
    </source>
</reference>
<dbReference type="RefSeq" id="WP_232497344.1">
    <property type="nucleotide sequence ID" value="NZ_BAAANH010000002.1"/>
</dbReference>
<feature type="transmembrane region" description="Helical" evidence="1">
    <location>
        <begin position="202"/>
        <end position="222"/>
    </location>
</feature>
<protein>
    <submittedName>
        <fullName evidence="2">ABC transporter permease</fullName>
    </submittedName>
</protein>
<name>A0ABP4WGC9_9MICO</name>
<organism evidence="2 3">
    <name type="scientific">Agromyces humatus</name>
    <dbReference type="NCBI Taxonomy" id="279573"/>
    <lineage>
        <taxon>Bacteria</taxon>
        <taxon>Bacillati</taxon>
        <taxon>Actinomycetota</taxon>
        <taxon>Actinomycetes</taxon>
        <taxon>Micrococcales</taxon>
        <taxon>Microbacteriaceae</taxon>
        <taxon>Agromyces</taxon>
    </lineage>
</organism>
<keyword evidence="1" id="KW-0812">Transmembrane</keyword>
<dbReference type="PANTHER" id="PTHR37305:SF1">
    <property type="entry name" value="MEMBRANE PROTEIN"/>
    <property type="match status" value="1"/>
</dbReference>
<feature type="transmembrane region" description="Helical" evidence="1">
    <location>
        <begin position="260"/>
        <end position="279"/>
    </location>
</feature>
<feature type="transmembrane region" description="Helical" evidence="1">
    <location>
        <begin position="40"/>
        <end position="62"/>
    </location>
</feature>
<comment type="caution">
    <text evidence="2">The sequence shown here is derived from an EMBL/GenBank/DDBJ whole genome shotgun (WGS) entry which is preliminary data.</text>
</comment>
<dbReference type="EMBL" id="BAAANH010000002">
    <property type="protein sequence ID" value="GAA1754158.1"/>
    <property type="molecule type" value="Genomic_DNA"/>
</dbReference>
<keyword evidence="1" id="KW-1133">Transmembrane helix</keyword>
<feature type="transmembrane region" description="Helical" evidence="1">
    <location>
        <begin position="82"/>
        <end position="108"/>
    </location>
</feature>
<dbReference type="PANTHER" id="PTHR37305">
    <property type="entry name" value="INTEGRAL MEMBRANE PROTEIN-RELATED"/>
    <property type="match status" value="1"/>
</dbReference>
<keyword evidence="1" id="KW-0472">Membrane</keyword>
<evidence type="ECO:0000256" key="1">
    <source>
        <dbReference type="SAM" id="Phobius"/>
    </source>
</evidence>
<keyword evidence="3" id="KW-1185">Reference proteome</keyword>
<dbReference type="Proteomes" id="UP001500506">
    <property type="component" value="Unassembled WGS sequence"/>
</dbReference>
<feature type="transmembrane region" description="Helical" evidence="1">
    <location>
        <begin position="129"/>
        <end position="153"/>
    </location>
</feature>
<dbReference type="Pfam" id="PF12730">
    <property type="entry name" value="ABC2_membrane_4"/>
    <property type="match status" value="1"/>
</dbReference>
<evidence type="ECO:0000313" key="2">
    <source>
        <dbReference type="EMBL" id="GAA1754158.1"/>
    </source>
</evidence>
<feature type="transmembrane region" description="Helical" evidence="1">
    <location>
        <begin position="173"/>
        <end position="195"/>
    </location>
</feature>
<evidence type="ECO:0000313" key="3">
    <source>
        <dbReference type="Proteomes" id="UP001500506"/>
    </source>
</evidence>
<gene>
    <name evidence="2" type="ORF">GCM10009747_10060</name>
</gene>
<proteinExistence type="predicted"/>
<accession>A0ABP4WGC9</accession>